<dbReference type="SMART" id="SM00363">
    <property type="entry name" value="S4"/>
    <property type="match status" value="1"/>
</dbReference>
<dbReference type="InterPro" id="IPR050343">
    <property type="entry name" value="RsuA_PseudoU_synthase"/>
</dbReference>
<protein>
    <recommendedName>
        <fullName evidence="7">Pseudouridine synthase</fullName>
        <ecNumber evidence="7">5.4.99.-</ecNumber>
    </recommendedName>
</protein>
<dbReference type="Gene3D" id="3.30.70.580">
    <property type="entry name" value="Pseudouridine synthase I, catalytic domain, N-terminal subdomain"/>
    <property type="match status" value="1"/>
</dbReference>
<dbReference type="PROSITE" id="PS50889">
    <property type="entry name" value="S4"/>
    <property type="match status" value="1"/>
</dbReference>
<dbReference type="EC" id="5.4.99.-" evidence="7"/>
<feature type="domain" description="RNA-binding S4" evidence="8">
    <location>
        <begin position="1"/>
        <end position="58"/>
    </location>
</feature>
<evidence type="ECO:0000313" key="10">
    <source>
        <dbReference type="Proteomes" id="UP000619761"/>
    </source>
</evidence>
<dbReference type="Gene3D" id="3.10.290.10">
    <property type="entry name" value="RNA-binding S4 domain"/>
    <property type="match status" value="1"/>
</dbReference>
<evidence type="ECO:0000256" key="5">
    <source>
        <dbReference type="ARBA" id="ARBA00037590"/>
    </source>
</evidence>
<evidence type="ECO:0000256" key="4">
    <source>
        <dbReference type="ARBA" id="ARBA00036749"/>
    </source>
</evidence>
<dbReference type="InterPro" id="IPR002942">
    <property type="entry name" value="S4_RNA-bd"/>
</dbReference>
<keyword evidence="2 6" id="KW-0694">RNA-binding</keyword>
<dbReference type="PANTHER" id="PTHR47683">
    <property type="entry name" value="PSEUDOURIDINE SYNTHASE FAMILY PROTEIN-RELATED"/>
    <property type="match status" value="1"/>
</dbReference>
<dbReference type="RefSeq" id="WP_189417131.1">
    <property type="nucleotide sequence ID" value="NZ_BMYZ01000001.1"/>
</dbReference>
<keyword evidence="10" id="KW-1185">Reference proteome</keyword>
<dbReference type="SUPFAM" id="SSF55120">
    <property type="entry name" value="Pseudouridine synthase"/>
    <property type="match status" value="1"/>
</dbReference>
<dbReference type="PROSITE" id="PS01149">
    <property type="entry name" value="PSI_RSU"/>
    <property type="match status" value="1"/>
</dbReference>
<dbReference type="InterPro" id="IPR006145">
    <property type="entry name" value="PsdUridine_synth_RsuA/RluA"/>
</dbReference>
<dbReference type="Pfam" id="PF00849">
    <property type="entry name" value="PseudoU_synth_2"/>
    <property type="match status" value="1"/>
</dbReference>
<dbReference type="NCBIfam" id="NF008097">
    <property type="entry name" value="PRK10839.1"/>
    <property type="match status" value="1"/>
</dbReference>
<evidence type="ECO:0000256" key="3">
    <source>
        <dbReference type="ARBA" id="ARBA00023235"/>
    </source>
</evidence>
<dbReference type="InterPro" id="IPR018496">
    <property type="entry name" value="PsdUridine_synth_RsuA/RluB_CS"/>
</dbReference>
<dbReference type="Gene3D" id="3.30.70.1560">
    <property type="entry name" value="Alpha-L RNA-binding motif"/>
    <property type="match status" value="1"/>
</dbReference>
<comment type="similarity">
    <text evidence="1 7">Belongs to the pseudouridine synthase RsuA family.</text>
</comment>
<comment type="function">
    <text evidence="5">Responsible for synthesis of pseudouridine from uracil-516 in 16S ribosomal RNA.</text>
</comment>
<accession>A0ABQ3AXR7</accession>
<evidence type="ECO:0000259" key="8">
    <source>
        <dbReference type="SMART" id="SM00363"/>
    </source>
</evidence>
<dbReference type="CDD" id="cd02553">
    <property type="entry name" value="PseudoU_synth_RsuA"/>
    <property type="match status" value="1"/>
</dbReference>
<name>A0ABQ3AXR7_9GAMM</name>
<keyword evidence="3 7" id="KW-0413">Isomerase</keyword>
<evidence type="ECO:0000256" key="6">
    <source>
        <dbReference type="PROSITE-ProRule" id="PRU00182"/>
    </source>
</evidence>
<dbReference type="InterPro" id="IPR036986">
    <property type="entry name" value="S4_RNA-bd_sf"/>
</dbReference>
<dbReference type="InterPro" id="IPR000748">
    <property type="entry name" value="PsdUridine_synth_RsuA/RluB/E/F"/>
</dbReference>
<dbReference type="EMBL" id="BMYZ01000001">
    <property type="protein sequence ID" value="GGY71116.1"/>
    <property type="molecule type" value="Genomic_DNA"/>
</dbReference>
<dbReference type="SUPFAM" id="SSF55174">
    <property type="entry name" value="Alpha-L RNA-binding motif"/>
    <property type="match status" value="1"/>
</dbReference>
<evidence type="ECO:0000256" key="2">
    <source>
        <dbReference type="ARBA" id="ARBA00022884"/>
    </source>
</evidence>
<dbReference type="NCBIfam" id="TIGR00093">
    <property type="entry name" value="pseudouridine synthase"/>
    <property type="match status" value="1"/>
</dbReference>
<dbReference type="InterPro" id="IPR042092">
    <property type="entry name" value="PsdUridine_s_RsuA/RluB/E/F_cat"/>
</dbReference>
<comment type="catalytic activity">
    <reaction evidence="4">
        <text>uridine(516) in 16S rRNA = pseudouridine(516) in 16S rRNA</text>
        <dbReference type="Rhea" id="RHEA:38867"/>
        <dbReference type="Rhea" id="RHEA-COMP:10089"/>
        <dbReference type="Rhea" id="RHEA-COMP:10090"/>
        <dbReference type="ChEBI" id="CHEBI:65314"/>
        <dbReference type="ChEBI" id="CHEBI:65315"/>
        <dbReference type="EC" id="5.4.99.19"/>
    </reaction>
</comment>
<dbReference type="Proteomes" id="UP000619761">
    <property type="component" value="Unassembled WGS sequence"/>
</dbReference>
<dbReference type="InterPro" id="IPR020094">
    <property type="entry name" value="TruA/RsuA/RluB/E/F_N"/>
</dbReference>
<reference evidence="10" key="1">
    <citation type="journal article" date="2019" name="Int. J. Syst. Evol. Microbiol.">
        <title>The Global Catalogue of Microorganisms (GCM) 10K type strain sequencing project: providing services to taxonomists for standard genome sequencing and annotation.</title>
        <authorList>
            <consortium name="The Broad Institute Genomics Platform"/>
            <consortium name="The Broad Institute Genome Sequencing Center for Infectious Disease"/>
            <person name="Wu L."/>
            <person name="Ma J."/>
        </authorList>
    </citation>
    <scope>NUCLEOTIDE SEQUENCE [LARGE SCALE GENOMIC DNA]</scope>
    <source>
        <strain evidence="10">KCTC 32239</strain>
    </source>
</reference>
<evidence type="ECO:0000256" key="7">
    <source>
        <dbReference type="RuleBase" id="RU003887"/>
    </source>
</evidence>
<evidence type="ECO:0000313" key="9">
    <source>
        <dbReference type="EMBL" id="GGY71116.1"/>
    </source>
</evidence>
<dbReference type="PANTHER" id="PTHR47683:SF4">
    <property type="entry name" value="PSEUDOURIDINE SYNTHASE"/>
    <property type="match status" value="1"/>
</dbReference>
<sequence>MRLDKFIGNNSELSRTQIHIAIKQGLITVNDQLINKTNTQINTGDKVICNGEIIEERKLRYLMLHKPAGYVSANSDSEHPTLLDLIDLPFKHELQIAGRLDLDTTGLVLLTDDGQWNHKITSPKHMHTKSYLVTTVNAITKDLIVSFAEGLLLKGETKKTLPAELSILDSHQARLSICEGKYHQVKRMFAAVGNHVIALHRERIGAIHLDDNLQPGKFRSLTSDEIASFEK</sequence>
<gene>
    <name evidence="9" type="ORF">GCM10011613_14610</name>
</gene>
<dbReference type="CDD" id="cd00165">
    <property type="entry name" value="S4"/>
    <property type="match status" value="1"/>
</dbReference>
<evidence type="ECO:0000256" key="1">
    <source>
        <dbReference type="ARBA" id="ARBA00008348"/>
    </source>
</evidence>
<dbReference type="InterPro" id="IPR020103">
    <property type="entry name" value="PsdUridine_synth_cat_dom_sf"/>
</dbReference>
<proteinExistence type="inferred from homology"/>
<organism evidence="9 10">
    <name type="scientific">Cellvibrio zantedeschiae</name>
    <dbReference type="NCBI Taxonomy" id="1237077"/>
    <lineage>
        <taxon>Bacteria</taxon>
        <taxon>Pseudomonadati</taxon>
        <taxon>Pseudomonadota</taxon>
        <taxon>Gammaproteobacteria</taxon>
        <taxon>Cellvibrionales</taxon>
        <taxon>Cellvibrionaceae</taxon>
        <taxon>Cellvibrio</taxon>
    </lineage>
</organism>
<comment type="caution">
    <text evidence="9">The sequence shown here is derived from an EMBL/GenBank/DDBJ whole genome shotgun (WGS) entry which is preliminary data.</text>
</comment>